<sequence length="128" mass="13975">MLLSLGLFAFGIDTLAFDEIQRKSSWRHATATRIGARDASQFTGPGDETISLPGAVFTEIADGEISLNEIRRMAGTGDAWPLVDGRGYVYGAFVITGLTETLKHFWPDGTPRQIDFAIELLRVDQDAA</sequence>
<protein>
    <submittedName>
        <fullName evidence="1">DNA, contig: SP610</fullName>
    </submittedName>
</protein>
<accession>A0A0C9LZZ0</accession>
<organism evidence="1 2">
    <name type="scientific">Sphingomonas paucimobilis NBRC 13935</name>
    <dbReference type="NCBI Taxonomy" id="1219050"/>
    <lineage>
        <taxon>Bacteria</taxon>
        <taxon>Pseudomonadati</taxon>
        <taxon>Pseudomonadota</taxon>
        <taxon>Alphaproteobacteria</taxon>
        <taxon>Sphingomonadales</taxon>
        <taxon>Sphingomonadaceae</taxon>
        <taxon>Sphingomonas</taxon>
    </lineage>
</organism>
<gene>
    <name evidence="1" type="ORF">SP6_10_00400</name>
</gene>
<comment type="caution">
    <text evidence="1">The sequence shown here is derived from an EMBL/GenBank/DDBJ whole genome shotgun (WGS) entry which is preliminary data.</text>
</comment>
<dbReference type="PIRSF" id="PIRSF029208">
    <property type="entry name" value="Phage_tail_GPU"/>
    <property type="match status" value="1"/>
</dbReference>
<dbReference type="AlphaFoldDB" id="A0A0C9LZZ0"/>
<dbReference type="GeneID" id="78526369"/>
<dbReference type="InterPro" id="IPR009734">
    <property type="entry name" value="Myoviridae_GpU"/>
</dbReference>
<reference evidence="1 2" key="1">
    <citation type="submission" date="2014-08" db="EMBL/GenBank/DDBJ databases">
        <title>Whole genome shotgun sequence of Sphingomonas paucimobilis NBRC 13935.</title>
        <authorList>
            <person name="Hosoyama A."/>
            <person name="Hashimoto M."/>
            <person name="Hosoyama Y."/>
            <person name="Noguchi M."/>
            <person name="Uohara A."/>
            <person name="Ohji S."/>
            <person name="Katano-Makiyama Y."/>
            <person name="Ichikawa N."/>
            <person name="Kimura A."/>
            <person name="Yamazoe A."/>
            <person name="Fujita N."/>
        </authorList>
    </citation>
    <scope>NUCLEOTIDE SEQUENCE [LARGE SCALE GENOMIC DNA]</scope>
    <source>
        <strain evidence="1 2">NBRC 13935</strain>
    </source>
</reference>
<evidence type="ECO:0000313" key="2">
    <source>
        <dbReference type="Proteomes" id="UP000032025"/>
    </source>
</evidence>
<dbReference type="Proteomes" id="UP000032025">
    <property type="component" value="Unassembled WGS sequence"/>
</dbReference>
<evidence type="ECO:0000313" key="1">
    <source>
        <dbReference type="EMBL" id="GAN12460.1"/>
    </source>
</evidence>
<dbReference type="Pfam" id="PF06995">
    <property type="entry name" value="Phage_P2_GpU"/>
    <property type="match status" value="1"/>
</dbReference>
<name>A0A0C9LZZ0_SPHPI</name>
<dbReference type="InterPro" id="IPR016912">
    <property type="entry name" value="Phage_P2_GpU"/>
</dbReference>
<dbReference type="RefSeq" id="WP_042468446.1">
    <property type="nucleotide sequence ID" value="NZ_BBJS01000010.1"/>
</dbReference>
<proteinExistence type="predicted"/>
<dbReference type="EMBL" id="BBJS01000010">
    <property type="protein sequence ID" value="GAN12460.1"/>
    <property type="molecule type" value="Genomic_DNA"/>
</dbReference>
<keyword evidence="2" id="KW-1185">Reference proteome</keyword>